<dbReference type="SUPFAM" id="SSF53448">
    <property type="entry name" value="Nucleotide-diphospho-sugar transferases"/>
    <property type="match status" value="1"/>
</dbReference>
<keyword evidence="4 12" id="KW-0548">Nucleotidyltransferase</keyword>
<dbReference type="InterPro" id="IPR001538">
    <property type="entry name" value="Man6P_isomerase-2_C"/>
</dbReference>
<dbReference type="InterPro" id="IPR006375">
    <property type="entry name" value="Man1P_GuaTrfase/Man6P_Isoase"/>
</dbReference>
<dbReference type="PANTHER" id="PTHR46390">
    <property type="entry name" value="MANNOSE-1-PHOSPHATE GUANYLYLTRANSFERASE"/>
    <property type="match status" value="1"/>
</dbReference>
<sequence length="470" mass="50473">MITPVLLCGGSGTRLWPLSRKSYPKQFSPLIGDESLFQASARRLAGDGYAAPVVVTADAFRFIVTEQLAEAGIAPGAVLIEPAGRDTAPAVLAAALHLFASDPDGVMLVAPSDHVIPDTAAFNATVQAALPAVRDGRLVTFGISPDRPETGYGYLELAAAPTDDLTPLPLKAFVEKPDAETAQGMLDEGRYLWNAGIFLFSVRAIVAAYRSFAPDMVTAVQGALDGAQSDLGFTRLAADHWDAAPAISIDYAVMEKADNLSVVPFAGRWSDLGDWAAVWRETQDGGLSLSGPATALDCDNTLLRSEVEGQAIVGIGLTDIVAIAMPDAVLIAHKDRTQDVKQAVAALKQKKAPQAEAFPKDHRPWGWFESLVVGDRFQVKRIVVHPGAALSLQSHHHRSEHWIVVQGTAKVTVDDEIRLISENQSVYIPLGAVHRMENPGKVPMVLIEVQTGSYLGEDDIIRYEDVYART</sequence>
<dbReference type="EMBL" id="JAJATZ010000010">
    <property type="protein sequence ID" value="MCB5200630.1"/>
    <property type="molecule type" value="Genomic_DNA"/>
</dbReference>
<dbReference type="InterPro" id="IPR011051">
    <property type="entry name" value="RmlC_Cupin_sf"/>
</dbReference>
<dbReference type="PANTHER" id="PTHR46390:SF1">
    <property type="entry name" value="MANNOSE-1-PHOSPHATE GUANYLYLTRANSFERASE"/>
    <property type="match status" value="1"/>
</dbReference>
<evidence type="ECO:0000259" key="11">
    <source>
        <dbReference type="Pfam" id="PF22640"/>
    </source>
</evidence>
<keyword evidence="13" id="KW-1185">Reference proteome</keyword>
<accession>A0ABS8BY48</accession>
<dbReference type="Pfam" id="PF22640">
    <property type="entry name" value="ManC_GMP_beta-helix"/>
    <property type="match status" value="1"/>
</dbReference>
<dbReference type="InterPro" id="IPR049577">
    <property type="entry name" value="GMPP_N"/>
</dbReference>
<comment type="similarity">
    <text evidence="1 8">Belongs to the mannose-6-phosphate isomerase type 2 family.</text>
</comment>
<keyword evidence="5" id="KW-0547">Nucleotide-binding</keyword>
<keyword evidence="12" id="KW-0413">Isomerase</keyword>
<organism evidence="12 13">
    <name type="scientific">Loktanella gaetbuli</name>
    <dbReference type="NCBI Taxonomy" id="2881335"/>
    <lineage>
        <taxon>Bacteria</taxon>
        <taxon>Pseudomonadati</taxon>
        <taxon>Pseudomonadota</taxon>
        <taxon>Alphaproteobacteria</taxon>
        <taxon>Rhodobacterales</taxon>
        <taxon>Roseobacteraceae</taxon>
        <taxon>Loktanella</taxon>
    </lineage>
</organism>
<evidence type="ECO:0000256" key="7">
    <source>
        <dbReference type="ARBA" id="ARBA00047343"/>
    </source>
</evidence>
<dbReference type="InterPro" id="IPR005835">
    <property type="entry name" value="NTP_transferase_dom"/>
</dbReference>
<dbReference type="GO" id="GO:0004476">
    <property type="term" value="F:mannose-6-phosphate isomerase activity"/>
    <property type="evidence" value="ECO:0007669"/>
    <property type="project" value="UniProtKB-EC"/>
</dbReference>
<dbReference type="InterPro" id="IPR054566">
    <property type="entry name" value="ManC/GMP-like_b-helix"/>
</dbReference>
<evidence type="ECO:0000313" key="13">
    <source>
        <dbReference type="Proteomes" id="UP001138961"/>
    </source>
</evidence>
<evidence type="ECO:0000313" key="12">
    <source>
        <dbReference type="EMBL" id="MCB5200630.1"/>
    </source>
</evidence>
<evidence type="ECO:0000259" key="10">
    <source>
        <dbReference type="Pfam" id="PF01050"/>
    </source>
</evidence>
<protein>
    <recommendedName>
        <fullName evidence="2">mannose-1-phosphate guanylyltransferase</fullName>
        <ecNumber evidence="2">2.7.7.13</ecNumber>
    </recommendedName>
</protein>
<dbReference type="CDD" id="cd02509">
    <property type="entry name" value="GDP-M1P_Guanylyltransferase"/>
    <property type="match status" value="1"/>
</dbReference>
<dbReference type="EC" id="2.7.7.13" evidence="2"/>
<evidence type="ECO:0000256" key="8">
    <source>
        <dbReference type="RuleBase" id="RU004190"/>
    </source>
</evidence>
<dbReference type="Gene3D" id="3.90.550.10">
    <property type="entry name" value="Spore Coat Polysaccharide Biosynthesis Protein SpsA, Chain A"/>
    <property type="match status" value="1"/>
</dbReference>
<evidence type="ECO:0000256" key="6">
    <source>
        <dbReference type="ARBA" id="ARBA00023134"/>
    </source>
</evidence>
<proteinExistence type="inferred from homology"/>
<gene>
    <name evidence="12" type="ORF">LGQ03_15430</name>
</gene>
<dbReference type="NCBIfam" id="TIGR01479">
    <property type="entry name" value="GMP_PMI"/>
    <property type="match status" value="1"/>
</dbReference>
<dbReference type="CDD" id="cd02213">
    <property type="entry name" value="cupin_PMI_typeII_C"/>
    <property type="match status" value="1"/>
</dbReference>
<reference evidence="12" key="1">
    <citation type="submission" date="2021-10" db="EMBL/GenBank/DDBJ databases">
        <title>Loktanella gaetbuli sp. nov., isolated from a tidal flat.</title>
        <authorList>
            <person name="Park S."/>
            <person name="Yoon J.-H."/>
        </authorList>
    </citation>
    <scope>NUCLEOTIDE SEQUENCE</scope>
    <source>
        <strain evidence="12">TSTF-M6</strain>
    </source>
</reference>
<dbReference type="GO" id="GO:0004475">
    <property type="term" value="F:mannose-1-phosphate guanylyltransferase (GTP) activity"/>
    <property type="evidence" value="ECO:0007669"/>
    <property type="project" value="UniProtKB-EC"/>
</dbReference>
<comment type="caution">
    <text evidence="12">The sequence shown here is derived from an EMBL/GenBank/DDBJ whole genome shotgun (WGS) entry which is preliminary data.</text>
</comment>
<dbReference type="InterPro" id="IPR029044">
    <property type="entry name" value="Nucleotide-diphossugar_trans"/>
</dbReference>
<name>A0ABS8BY48_9RHOB</name>
<feature type="domain" description="Mannose-6-phosphate isomerase type II C-terminal" evidence="10">
    <location>
        <begin position="357"/>
        <end position="465"/>
    </location>
</feature>
<keyword evidence="6" id="KW-0342">GTP-binding</keyword>
<keyword evidence="3 12" id="KW-0808">Transferase</keyword>
<comment type="catalytic activity">
    <reaction evidence="7">
        <text>alpha-D-mannose 1-phosphate + GTP + H(+) = GDP-alpha-D-mannose + diphosphate</text>
        <dbReference type="Rhea" id="RHEA:15229"/>
        <dbReference type="ChEBI" id="CHEBI:15378"/>
        <dbReference type="ChEBI" id="CHEBI:33019"/>
        <dbReference type="ChEBI" id="CHEBI:37565"/>
        <dbReference type="ChEBI" id="CHEBI:57527"/>
        <dbReference type="ChEBI" id="CHEBI:58409"/>
        <dbReference type="EC" id="2.7.7.13"/>
    </reaction>
</comment>
<feature type="domain" description="Nucleotidyl transferase" evidence="9">
    <location>
        <begin position="4"/>
        <end position="283"/>
    </location>
</feature>
<dbReference type="InterPro" id="IPR051161">
    <property type="entry name" value="Mannose-6P_isomerase_type2"/>
</dbReference>
<dbReference type="RefSeq" id="WP_226749111.1">
    <property type="nucleotide sequence ID" value="NZ_JAJATZ010000010.1"/>
</dbReference>
<dbReference type="InterPro" id="IPR014710">
    <property type="entry name" value="RmlC-like_jellyroll"/>
</dbReference>
<dbReference type="Pfam" id="PF01050">
    <property type="entry name" value="MannoseP_isomer"/>
    <property type="match status" value="1"/>
</dbReference>
<evidence type="ECO:0000256" key="3">
    <source>
        <dbReference type="ARBA" id="ARBA00022679"/>
    </source>
</evidence>
<feature type="domain" description="MannoseP isomerase/GMP-like beta-helix" evidence="11">
    <location>
        <begin position="295"/>
        <end position="347"/>
    </location>
</feature>
<evidence type="ECO:0000256" key="5">
    <source>
        <dbReference type="ARBA" id="ARBA00022741"/>
    </source>
</evidence>
<evidence type="ECO:0000256" key="1">
    <source>
        <dbReference type="ARBA" id="ARBA00006115"/>
    </source>
</evidence>
<dbReference type="Proteomes" id="UP001138961">
    <property type="component" value="Unassembled WGS sequence"/>
</dbReference>
<dbReference type="Pfam" id="PF00483">
    <property type="entry name" value="NTP_transferase"/>
    <property type="match status" value="1"/>
</dbReference>
<evidence type="ECO:0000256" key="4">
    <source>
        <dbReference type="ARBA" id="ARBA00022695"/>
    </source>
</evidence>
<dbReference type="SUPFAM" id="SSF51182">
    <property type="entry name" value="RmlC-like cupins"/>
    <property type="match status" value="1"/>
</dbReference>
<evidence type="ECO:0000256" key="2">
    <source>
        <dbReference type="ARBA" id="ARBA00012387"/>
    </source>
</evidence>
<evidence type="ECO:0000259" key="9">
    <source>
        <dbReference type="Pfam" id="PF00483"/>
    </source>
</evidence>
<dbReference type="Gene3D" id="2.60.120.10">
    <property type="entry name" value="Jelly Rolls"/>
    <property type="match status" value="1"/>
</dbReference>